<keyword evidence="6" id="KW-1185">Reference proteome</keyword>
<name>A0A4R3N6D6_9BACI</name>
<dbReference type="Gene3D" id="2.70.70.10">
    <property type="entry name" value="Glucose Permease (Domain IIA)"/>
    <property type="match status" value="1"/>
</dbReference>
<organism evidence="5 6">
    <name type="scientific">Melghiribacillus thermohalophilus</name>
    <dbReference type="NCBI Taxonomy" id="1324956"/>
    <lineage>
        <taxon>Bacteria</taxon>
        <taxon>Bacillati</taxon>
        <taxon>Bacillota</taxon>
        <taxon>Bacilli</taxon>
        <taxon>Bacillales</taxon>
        <taxon>Bacillaceae</taxon>
        <taxon>Melghiribacillus</taxon>
    </lineage>
</organism>
<evidence type="ECO:0000313" key="6">
    <source>
        <dbReference type="Proteomes" id="UP000294650"/>
    </source>
</evidence>
<accession>A0A4R3N6D6</accession>
<evidence type="ECO:0000256" key="2">
    <source>
        <dbReference type="SAM" id="Coils"/>
    </source>
</evidence>
<dbReference type="SUPFAM" id="SSF51261">
    <property type="entry name" value="Duplicated hybrid motif"/>
    <property type="match status" value="1"/>
</dbReference>
<dbReference type="FunFam" id="2.70.70.10:FF:000006">
    <property type="entry name" value="M23 family peptidase"/>
    <property type="match status" value="1"/>
</dbReference>
<comment type="caution">
    <text evidence="5">The sequence shown here is derived from an EMBL/GenBank/DDBJ whole genome shotgun (WGS) entry which is preliminary data.</text>
</comment>
<proteinExistence type="predicted"/>
<dbReference type="CDD" id="cd12797">
    <property type="entry name" value="M23_peptidase"/>
    <property type="match status" value="1"/>
</dbReference>
<sequence>MKKRYKSWTILLMSESNRPIIQLKIPKIFPFITATIFSVLFIWLFIAESSARHLKDVNQTLQKDLKQAQRLVEQQQSQISYYEQEASQIEEKLAQLDQLEQELMEMLSSLDPGHIESETVSGAMGGLDIPVHEEKQLDTLVHSSTVAGNDQALIEQLSQLEHQLPDYIQRYENAIENIEKINEKLKYVPTFWPADTSRITSTFGKRSDPFTGRESIHSGIDLAGPWGTPIYAAADGQVVFSGWDGGYGKSIVIHHNSTYKTRYGHMSQLTVKEGEKVKKGELIGYMGSTGRSTGSHLHFEVLKNGRSVDPYPYMTFLSRVLGQNLNKEGE</sequence>
<feature type="transmembrane region" description="Helical" evidence="3">
    <location>
        <begin position="28"/>
        <end position="46"/>
    </location>
</feature>
<evidence type="ECO:0000313" key="5">
    <source>
        <dbReference type="EMBL" id="TCT24645.1"/>
    </source>
</evidence>
<feature type="coiled-coil region" evidence="2">
    <location>
        <begin position="157"/>
        <end position="188"/>
    </location>
</feature>
<dbReference type="PANTHER" id="PTHR21666">
    <property type="entry name" value="PEPTIDASE-RELATED"/>
    <property type="match status" value="1"/>
</dbReference>
<reference evidence="5 6" key="1">
    <citation type="submission" date="2019-03" db="EMBL/GenBank/DDBJ databases">
        <title>Genomic Encyclopedia of Type Strains, Phase IV (KMG-IV): sequencing the most valuable type-strain genomes for metagenomic binning, comparative biology and taxonomic classification.</title>
        <authorList>
            <person name="Goeker M."/>
        </authorList>
    </citation>
    <scope>NUCLEOTIDE SEQUENCE [LARGE SCALE GENOMIC DNA]</scope>
    <source>
        <strain evidence="5 6">DSM 25894</strain>
    </source>
</reference>
<dbReference type="RefSeq" id="WP_132371368.1">
    <property type="nucleotide sequence ID" value="NZ_SMAN01000005.1"/>
</dbReference>
<dbReference type="OrthoDB" id="9805070at2"/>
<keyword evidence="3" id="KW-0472">Membrane</keyword>
<keyword evidence="3" id="KW-0812">Transmembrane</keyword>
<keyword evidence="2" id="KW-0175">Coiled coil</keyword>
<evidence type="ECO:0000256" key="3">
    <source>
        <dbReference type="SAM" id="Phobius"/>
    </source>
</evidence>
<feature type="domain" description="M23ase beta-sheet core" evidence="4">
    <location>
        <begin position="216"/>
        <end position="310"/>
    </location>
</feature>
<keyword evidence="3" id="KW-1133">Transmembrane helix</keyword>
<dbReference type="InterPro" id="IPR016047">
    <property type="entry name" value="M23ase_b-sheet_dom"/>
</dbReference>
<protein>
    <submittedName>
        <fullName evidence="5">Peptidase M23-like protein</fullName>
    </submittedName>
</protein>
<dbReference type="AlphaFoldDB" id="A0A4R3N6D6"/>
<evidence type="ECO:0000259" key="4">
    <source>
        <dbReference type="Pfam" id="PF01551"/>
    </source>
</evidence>
<dbReference type="GO" id="GO:0004222">
    <property type="term" value="F:metalloendopeptidase activity"/>
    <property type="evidence" value="ECO:0007669"/>
    <property type="project" value="TreeGrafter"/>
</dbReference>
<dbReference type="EMBL" id="SMAN01000005">
    <property type="protein sequence ID" value="TCT24645.1"/>
    <property type="molecule type" value="Genomic_DNA"/>
</dbReference>
<dbReference type="InterPro" id="IPR011055">
    <property type="entry name" value="Dup_hybrid_motif"/>
</dbReference>
<dbReference type="InterPro" id="IPR050570">
    <property type="entry name" value="Cell_wall_metabolism_enzyme"/>
</dbReference>
<dbReference type="Proteomes" id="UP000294650">
    <property type="component" value="Unassembled WGS sequence"/>
</dbReference>
<evidence type="ECO:0000256" key="1">
    <source>
        <dbReference type="ARBA" id="ARBA00022729"/>
    </source>
</evidence>
<dbReference type="PANTHER" id="PTHR21666:SF289">
    <property type="entry name" value="L-ALA--D-GLU ENDOPEPTIDASE"/>
    <property type="match status" value="1"/>
</dbReference>
<gene>
    <name evidence="5" type="ORF">EDD68_105101</name>
</gene>
<feature type="coiled-coil region" evidence="2">
    <location>
        <begin position="51"/>
        <end position="109"/>
    </location>
</feature>
<dbReference type="Pfam" id="PF01551">
    <property type="entry name" value="Peptidase_M23"/>
    <property type="match status" value="1"/>
</dbReference>
<keyword evidence="1" id="KW-0732">Signal</keyword>